<sequence>MDSDEGSMSQQNTSSQAGEVKRGKNWSEDDDAQLCLSWIAISKDSIKGTDQNKTNFWTAIKDHAGLKSVGIRERPVDGLRQRFSQLSHQVSKYVGCLAFVSRAKKSGESSEDKFQTARDMFLKETKQRHFKIEKCYEILKNEPKFQVPSSNKRIRIDVEIKLVRRSCRKLLLSVEKKPVHPPQINANMSRRN</sequence>
<evidence type="ECO:0000256" key="1">
    <source>
        <dbReference type="SAM" id="MobiDB-lite"/>
    </source>
</evidence>
<evidence type="ECO:0000313" key="3">
    <source>
        <dbReference type="Proteomes" id="UP000682892"/>
    </source>
</evidence>
<feature type="region of interest" description="Disordered" evidence="1">
    <location>
        <begin position="1"/>
        <end position="26"/>
    </location>
</feature>
<protein>
    <submittedName>
        <fullName evidence="2">AAEL015285-PB</fullName>
    </submittedName>
</protein>
<accession>A0A1S4G4G9</accession>
<reference evidence="2" key="2">
    <citation type="journal article" date="2007" name="Science">
        <title>Genome sequence of Aedes aegypti, a major arbovirus vector.</title>
        <authorList>
            <person name="Nene V."/>
            <person name="Wortman J.R."/>
            <person name="Lawson D."/>
            <person name="Haas B."/>
            <person name="Kodira C."/>
            <person name="Tu Z.J."/>
            <person name="Loftus B."/>
            <person name="Xi Z."/>
            <person name="Megy K."/>
            <person name="Grabherr M."/>
            <person name="Ren Q."/>
            <person name="Zdobnov E.M."/>
            <person name="Lobo N.F."/>
            <person name="Campbell K.S."/>
            <person name="Brown S.E."/>
            <person name="Bonaldo M.F."/>
            <person name="Zhu J."/>
            <person name="Sinkins S.P."/>
            <person name="Hogenkamp D.G."/>
            <person name="Amedeo P."/>
            <person name="Arensburger P."/>
            <person name="Atkinson P.W."/>
            <person name="Bidwell S."/>
            <person name="Biedler J."/>
            <person name="Birney E."/>
            <person name="Bruggner R.V."/>
            <person name="Costas J."/>
            <person name="Coy M.R."/>
            <person name="Crabtree J."/>
            <person name="Crawford M."/>
            <person name="Debruyn B."/>
            <person name="Decaprio D."/>
            <person name="Eiglmeier K."/>
            <person name="Eisenstadt E."/>
            <person name="El-Dorry H."/>
            <person name="Gelbart W.M."/>
            <person name="Gomes S.L."/>
            <person name="Hammond M."/>
            <person name="Hannick L.I."/>
            <person name="Hogan J.R."/>
            <person name="Holmes M.H."/>
            <person name="Jaffe D."/>
            <person name="Johnston J.S."/>
            <person name="Kennedy R.C."/>
            <person name="Koo H."/>
            <person name="Kravitz S."/>
            <person name="Kriventseva E.V."/>
            <person name="Kulp D."/>
            <person name="Labutti K."/>
            <person name="Lee E."/>
            <person name="Li S."/>
            <person name="Lovin D.D."/>
            <person name="Mao C."/>
            <person name="Mauceli E."/>
            <person name="Menck C.F."/>
            <person name="Miller J.R."/>
            <person name="Montgomery P."/>
            <person name="Mori A."/>
            <person name="Nascimento A.L."/>
            <person name="Naveira H.F."/>
            <person name="Nusbaum C."/>
            <person name="O'leary S."/>
            <person name="Orvis J."/>
            <person name="Pertea M."/>
            <person name="Quesneville H."/>
            <person name="Reidenbach K.R."/>
            <person name="Rogers Y.H."/>
            <person name="Roth C.W."/>
            <person name="Schneider J.R."/>
            <person name="Schatz M."/>
            <person name="Shumway M."/>
            <person name="Stanke M."/>
            <person name="Stinson E.O."/>
            <person name="Tubio J.M."/>
            <person name="Vanzee J.P."/>
            <person name="Verjovski-Almeida S."/>
            <person name="Werner D."/>
            <person name="White O."/>
            <person name="Wyder S."/>
            <person name="Zeng Q."/>
            <person name="Zhao Q."/>
            <person name="Zhao Y."/>
            <person name="Hill C.A."/>
            <person name="Raikhel A.S."/>
            <person name="Soares M.B."/>
            <person name="Knudson D.L."/>
            <person name="Lee N.H."/>
            <person name="Galagan J."/>
            <person name="Salzberg S.L."/>
            <person name="Paulsen I.T."/>
            <person name="Dimopoulos G."/>
            <person name="Collins F.H."/>
            <person name="Birren B."/>
            <person name="Fraser-Liggett C.M."/>
            <person name="Severson D.W."/>
        </authorList>
    </citation>
    <scope>NUCLEOTIDE SEQUENCE [LARGE SCALE GENOMIC DNA]</scope>
    <source>
        <strain evidence="2">Liverpool</strain>
    </source>
</reference>
<dbReference type="OrthoDB" id="7764975at2759"/>
<dbReference type="EMBL" id="CH478865">
    <property type="protein sequence ID" value="EAT32573.1"/>
    <property type="molecule type" value="Genomic_DNA"/>
</dbReference>
<dbReference type="Proteomes" id="UP000682892">
    <property type="component" value="Unassembled WGS sequence"/>
</dbReference>
<organism evidence="2 3">
    <name type="scientific">Aedes aegypti</name>
    <name type="common">Yellowfever mosquito</name>
    <name type="synonym">Culex aegypti</name>
    <dbReference type="NCBI Taxonomy" id="7159"/>
    <lineage>
        <taxon>Eukaryota</taxon>
        <taxon>Metazoa</taxon>
        <taxon>Ecdysozoa</taxon>
        <taxon>Arthropoda</taxon>
        <taxon>Hexapoda</taxon>
        <taxon>Insecta</taxon>
        <taxon>Pterygota</taxon>
        <taxon>Neoptera</taxon>
        <taxon>Endopterygota</taxon>
        <taxon>Diptera</taxon>
        <taxon>Nematocera</taxon>
        <taxon>Culicoidea</taxon>
        <taxon>Culicidae</taxon>
        <taxon>Culicinae</taxon>
        <taxon>Aedini</taxon>
        <taxon>Aedes</taxon>
        <taxon>Stegomyia</taxon>
    </lineage>
</organism>
<name>A0A1S4G4G9_AEDAE</name>
<dbReference type="AlphaFoldDB" id="A0A1S4G4G9"/>
<dbReference type="PANTHER" id="PTHR45125:SF3">
    <property type="entry name" value="NO-APICAL-MERISTEM-ASSOCIATED CARBOXY-TERMINAL DOMAIN PROTEIN"/>
    <property type="match status" value="1"/>
</dbReference>
<reference evidence="2" key="1">
    <citation type="submission" date="2005-10" db="EMBL/GenBank/DDBJ databases">
        <authorList>
            <person name="Loftus B.J."/>
            <person name="Nene V.M."/>
            <person name="Hannick L.I."/>
            <person name="Bidwell S."/>
            <person name="Haas B."/>
            <person name="Amedeo P."/>
            <person name="Orvis J."/>
            <person name="Wortman J.R."/>
            <person name="White O.R."/>
            <person name="Salzberg S."/>
            <person name="Shumway M."/>
            <person name="Koo H."/>
            <person name="Zhao Y."/>
            <person name="Holmes M."/>
            <person name="Miller J."/>
            <person name="Schatz M."/>
            <person name="Pop M."/>
            <person name="Pai G."/>
            <person name="Utterback T."/>
            <person name="Rogers Y.-H."/>
            <person name="Kravitz S."/>
            <person name="Fraser C.M."/>
        </authorList>
    </citation>
    <scope>NUCLEOTIDE SEQUENCE</scope>
    <source>
        <strain evidence="2">Liverpool</strain>
    </source>
</reference>
<reference evidence="2" key="3">
    <citation type="submission" date="2012-09" db="EMBL/GenBank/DDBJ databases">
        <authorList>
            <consortium name="VectorBase"/>
        </authorList>
    </citation>
    <scope>NUCLEOTIDE SEQUENCE</scope>
    <source>
        <strain evidence="2">Liverpool</strain>
    </source>
</reference>
<gene>
    <name evidence="2" type="ORF">AaeL_AAEL015285</name>
</gene>
<proteinExistence type="predicted"/>
<feature type="compositionally biased region" description="Polar residues" evidence="1">
    <location>
        <begin position="1"/>
        <end position="17"/>
    </location>
</feature>
<dbReference type="OMA" id="NDEDRCE"/>
<evidence type="ECO:0000313" key="2">
    <source>
        <dbReference type="EMBL" id="EAT32573.1"/>
    </source>
</evidence>
<dbReference type="HOGENOM" id="CLU_1422511_0_0_1"/>
<dbReference type="PANTHER" id="PTHR45125">
    <property type="entry name" value="F21J9.4-RELATED"/>
    <property type="match status" value="1"/>
</dbReference>